<reference evidence="4 5" key="1">
    <citation type="journal article" date="2013" name="Genome Announc.">
        <title>Draft Genome Sequence of Indibacter alkaliphilus Strain LW1T, Isolated from Lonar Lake, a Haloalkaline Lake in the Buldana District of Maharashtra, India.</title>
        <authorList>
            <person name="Singh A."/>
            <person name="Kumar Jangir P."/>
            <person name="Sharma R."/>
            <person name="Singh A."/>
            <person name="Kumar Pinnaka A."/>
            <person name="Shivaji S."/>
        </authorList>
    </citation>
    <scope>NUCLEOTIDE SEQUENCE [LARGE SCALE GENOMIC DNA]</scope>
    <source>
        <strain evidence="5">CCUG 57479 / KCTC 22604 / LW1</strain>
    </source>
</reference>
<keyword evidence="1" id="KW-0602">Photosynthesis</keyword>
<dbReference type="AlphaFoldDB" id="S2D4V9"/>
<evidence type="ECO:0000256" key="1">
    <source>
        <dbReference type="ARBA" id="ARBA00022531"/>
    </source>
</evidence>
<dbReference type="GO" id="GO:0009523">
    <property type="term" value="C:photosystem II"/>
    <property type="evidence" value="ECO:0007669"/>
    <property type="project" value="UniProtKB-KW"/>
</dbReference>
<dbReference type="eggNOG" id="COG4447">
    <property type="taxonomic scope" value="Bacteria"/>
</dbReference>
<accession>S2D4V9</accession>
<dbReference type="Gene3D" id="2.130.10.10">
    <property type="entry name" value="YVTN repeat-like/Quinoprotein amine dehydrogenase"/>
    <property type="match status" value="2"/>
</dbReference>
<keyword evidence="2" id="KW-0604">Photosystem II</keyword>
<dbReference type="Proteomes" id="UP000006073">
    <property type="component" value="Unassembled WGS sequence"/>
</dbReference>
<proteinExistence type="predicted"/>
<feature type="domain" description="Photosynthesis system II assembly factor Ycf48/Hcf136-like" evidence="3">
    <location>
        <begin position="31"/>
        <end position="121"/>
    </location>
</feature>
<dbReference type="RefSeq" id="WP_009033080.1">
    <property type="nucleotide sequence ID" value="NZ_ALWO02000052.1"/>
</dbReference>
<evidence type="ECO:0000259" key="3">
    <source>
        <dbReference type="Pfam" id="PF14870"/>
    </source>
</evidence>
<dbReference type="PANTHER" id="PTHR47199">
    <property type="entry name" value="PHOTOSYSTEM II STABILITY/ASSEMBLY FACTOR HCF136, CHLOROPLASTIC"/>
    <property type="match status" value="1"/>
</dbReference>
<name>S2D4V9_INDAL</name>
<dbReference type="EMBL" id="ALWO02000052">
    <property type="protein sequence ID" value="EOZ92080.1"/>
    <property type="molecule type" value="Genomic_DNA"/>
</dbReference>
<evidence type="ECO:0000313" key="5">
    <source>
        <dbReference type="Proteomes" id="UP000006073"/>
    </source>
</evidence>
<dbReference type="InterPro" id="IPR028203">
    <property type="entry name" value="PSII_CF48-like_dom"/>
</dbReference>
<dbReference type="Pfam" id="PF14870">
    <property type="entry name" value="PSII_BNR"/>
    <property type="match status" value="1"/>
</dbReference>
<dbReference type="STRING" id="1189612.A33Q_4173"/>
<dbReference type="GO" id="GO:0015979">
    <property type="term" value="P:photosynthesis"/>
    <property type="evidence" value="ECO:0007669"/>
    <property type="project" value="UniProtKB-KW"/>
</dbReference>
<dbReference type="InterPro" id="IPR015943">
    <property type="entry name" value="WD40/YVTN_repeat-like_dom_sf"/>
</dbReference>
<protein>
    <submittedName>
        <fullName evidence="4">Oxidoreductase (Putative secreted protein)</fullName>
    </submittedName>
</protein>
<gene>
    <name evidence="4" type="ORF">A33Q_4173</name>
</gene>
<evidence type="ECO:0000313" key="4">
    <source>
        <dbReference type="EMBL" id="EOZ92080.1"/>
    </source>
</evidence>
<dbReference type="OrthoDB" id="9813892at2"/>
<dbReference type="PANTHER" id="PTHR47199:SF2">
    <property type="entry name" value="PHOTOSYSTEM II STABILITY_ASSEMBLY FACTOR HCF136, CHLOROPLASTIC"/>
    <property type="match status" value="1"/>
</dbReference>
<comment type="caution">
    <text evidence="4">The sequence shown here is derived from an EMBL/GenBank/DDBJ whole genome shotgun (WGS) entry which is preliminary data.</text>
</comment>
<keyword evidence="5" id="KW-1185">Reference proteome</keyword>
<evidence type="ECO:0000256" key="2">
    <source>
        <dbReference type="ARBA" id="ARBA00023276"/>
    </source>
</evidence>
<dbReference type="InterPro" id="IPR036278">
    <property type="entry name" value="Sialidase_sf"/>
</dbReference>
<sequence>MKHLSILLVFVICLFSCEKRQKKNYVDRPTGWKVFQTPVSASLRGLSPVTENIIWASGAGGTWLRTTDGGNTWNSGIIAGLDSVDFRDIEGLDASTAVAISAGQPALVYKTTDGGQTWNKTHEGTEKDFFVAMYFQRGKGTIIGDPVDGKWRILQSKELGSTWREIEREPEGLEGSGSFAASGSTLLVHNNLILFASGGINSDIYRSEDGGMHWKKIQTPIIQGEASQGIFSITKIDDNIFVGVGGDYLQASLAEKNAIFSKDGGKSWALSEGNMPSGYRSGVTYFPLHHWLITVGPSGSDFSKDGGLSWERFSEEGFHGAVRDKSQSSIWASGSNGKIAKLTY</sequence>
<dbReference type="SUPFAM" id="SSF50939">
    <property type="entry name" value="Sialidases"/>
    <property type="match status" value="1"/>
</dbReference>
<dbReference type="CDD" id="cd15482">
    <property type="entry name" value="Sialidase_non-viral"/>
    <property type="match status" value="1"/>
</dbReference>
<organism evidence="4 5">
    <name type="scientific">Indibacter alkaliphilus (strain CCUG 57479 / KCTC 22604 / LW1)</name>
    <dbReference type="NCBI Taxonomy" id="1189612"/>
    <lineage>
        <taxon>Bacteria</taxon>
        <taxon>Pseudomonadati</taxon>
        <taxon>Bacteroidota</taxon>
        <taxon>Cytophagia</taxon>
        <taxon>Cytophagales</taxon>
        <taxon>Cyclobacteriaceae</taxon>
    </lineage>
</organism>